<feature type="binding site" evidence="6">
    <location>
        <position position="96"/>
    </location>
    <ligand>
        <name>a divalent metal cation</name>
        <dbReference type="ChEBI" id="CHEBI:60240"/>
        <label>1</label>
    </ligand>
</feature>
<dbReference type="InterPro" id="IPR001714">
    <property type="entry name" value="Pept_M24_MAP"/>
</dbReference>
<feature type="binding site" evidence="6">
    <location>
        <position position="235"/>
    </location>
    <ligand>
        <name>a divalent metal cation</name>
        <dbReference type="ChEBI" id="CHEBI:60240"/>
        <label>1</label>
    </ligand>
</feature>
<dbReference type="Pfam" id="PF00557">
    <property type="entry name" value="Peptidase_M24"/>
    <property type="match status" value="1"/>
</dbReference>
<evidence type="ECO:0000313" key="9">
    <source>
        <dbReference type="EMBL" id="ALO13684.1"/>
    </source>
</evidence>
<dbReference type="RefSeq" id="WP_057951325.1">
    <property type="nucleotide sequence ID" value="NZ_CP013118.1"/>
</dbReference>
<dbReference type="Proteomes" id="UP000064893">
    <property type="component" value="Chromosome"/>
</dbReference>
<dbReference type="InterPro" id="IPR000994">
    <property type="entry name" value="Pept_M24"/>
</dbReference>
<evidence type="ECO:0000256" key="4">
    <source>
        <dbReference type="ARBA" id="ARBA00022723"/>
    </source>
</evidence>
<dbReference type="NCBIfam" id="TIGR00500">
    <property type="entry name" value="met_pdase_I"/>
    <property type="match status" value="1"/>
</dbReference>
<dbReference type="GO" id="GO:0004239">
    <property type="term" value="F:initiator methionyl aminopeptidase activity"/>
    <property type="evidence" value="ECO:0007669"/>
    <property type="project" value="UniProtKB-UniRule"/>
</dbReference>
<evidence type="ECO:0000256" key="3">
    <source>
        <dbReference type="ARBA" id="ARBA00022670"/>
    </source>
</evidence>
<evidence type="ECO:0000256" key="5">
    <source>
        <dbReference type="ARBA" id="ARBA00022801"/>
    </source>
</evidence>
<comment type="subunit">
    <text evidence="6">Monomer.</text>
</comment>
<proteinExistence type="inferred from homology"/>
<gene>
    <name evidence="6 9" type="primary">map</name>
    <name evidence="9" type="ORF">L21SP5_00002</name>
</gene>
<comment type="function">
    <text evidence="1 6">Removes the N-terminal methionine from nascent proteins. The N-terminal methionine is often cleaved when the second residue in the primary sequence is small and uncharged (Met-Ala-, Cys, Gly, Pro, Ser, Thr, or Val). Requires deformylation of the N(alpha)-formylated initiator methionine before it can be hydrolyzed.</text>
</comment>
<accession>A0A0S2HUP3</accession>
<sequence>MSIIIKTPEQIEGIRKSSRLAASCLDYIEPYVEPGVSTGYLDKKIEDYIRAHGATPAPLNYHGFPKATCISPNNVVCHGIPSDDQILKNGDVINIDVTTILDGFYGDTSRMFEVGPIDDETARLLDVTKHCLDLGIQQVKPGNRFGNIGFMINRYAKSKGYSVVYEFCGHGVGLEFHEEPQVEHIARKNSGAKMKPGMVFTIEPMINAGKPKVSVDNADGWTARTIDEQLSAQYEHTILVTEDGYEVLTDLHNEY</sequence>
<keyword evidence="3 6" id="KW-0645">Protease</keyword>
<dbReference type="GO" id="GO:0046872">
    <property type="term" value="F:metal ion binding"/>
    <property type="evidence" value="ECO:0007669"/>
    <property type="project" value="UniProtKB-UniRule"/>
</dbReference>
<dbReference type="OrthoDB" id="9802055at2"/>
<dbReference type="CDD" id="cd01086">
    <property type="entry name" value="MetAP1"/>
    <property type="match status" value="1"/>
</dbReference>
<feature type="binding site" evidence="6">
    <location>
        <position position="170"/>
    </location>
    <ligand>
        <name>a divalent metal cation</name>
        <dbReference type="ChEBI" id="CHEBI:60240"/>
        <label>2</label>
        <note>catalytic</note>
    </ligand>
</feature>
<feature type="binding site" evidence="6">
    <location>
        <position position="235"/>
    </location>
    <ligand>
        <name>a divalent metal cation</name>
        <dbReference type="ChEBI" id="CHEBI:60240"/>
        <label>2</label>
        <note>catalytic</note>
    </ligand>
</feature>
<feature type="binding site" evidence="6">
    <location>
        <position position="177"/>
    </location>
    <ligand>
        <name>substrate</name>
    </ligand>
</feature>
<keyword evidence="10" id="KW-1185">Reference proteome</keyword>
<comment type="catalytic activity">
    <reaction evidence="6 7">
        <text>Release of N-terminal amino acids, preferentially methionine, from peptides and arylamides.</text>
        <dbReference type="EC" id="3.4.11.18"/>
    </reaction>
</comment>
<organism evidence="9 10">
    <name type="scientific">Salinivirga cyanobacteriivorans</name>
    <dbReference type="NCBI Taxonomy" id="1307839"/>
    <lineage>
        <taxon>Bacteria</taxon>
        <taxon>Pseudomonadati</taxon>
        <taxon>Bacteroidota</taxon>
        <taxon>Bacteroidia</taxon>
        <taxon>Bacteroidales</taxon>
        <taxon>Salinivirgaceae</taxon>
        <taxon>Salinivirga</taxon>
    </lineage>
</organism>
<evidence type="ECO:0000256" key="2">
    <source>
        <dbReference type="ARBA" id="ARBA00022438"/>
    </source>
</evidence>
<dbReference type="PATRIC" id="fig|1307839.3.peg.2"/>
<dbReference type="PRINTS" id="PR00599">
    <property type="entry name" value="MAPEPTIDASE"/>
</dbReference>
<reference evidence="9 10" key="1">
    <citation type="submission" date="2015-11" db="EMBL/GenBank/DDBJ databases">
        <title>Description and complete genome sequence of a novel strain predominating in hypersaline microbial mats and representing a new family of the Bacteriodetes phylum.</title>
        <authorList>
            <person name="Spring S."/>
            <person name="Bunk B."/>
            <person name="Sproer C."/>
            <person name="Klenk H.-P."/>
        </authorList>
    </citation>
    <scope>NUCLEOTIDE SEQUENCE [LARGE SCALE GENOMIC DNA]</scope>
    <source>
        <strain evidence="9 10">L21-Spi-D4</strain>
    </source>
</reference>
<protein>
    <recommendedName>
        <fullName evidence="6 7">Methionine aminopeptidase</fullName>
        <shortName evidence="6">MAP</shortName>
        <shortName evidence="6">MetAP</shortName>
        <ecNumber evidence="6 7">3.4.11.18</ecNumber>
    </recommendedName>
    <alternativeName>
        <fullName evidence="6">Peptidase M</fullName>
    </alternativeName>
</protein>
<dbReference type="HAMAP" id="MF_01974">
    <property type="entry name" value="MetAP_1"/>
    <property type="match status" value="1"/>
</dbReference>
<dbReference type="STRING" id="1307839.L21SP5_00002"/>
<dbReference type="SUPFAM" id="SSF55920">
    <property type="entry name" value="Creatinase/aminopeptidase"/>
    <property type="match status" value="1"/>
</dbReference>
<dbReference type="AlphaFoldDB" id="A0A0S2HUP3"/>
<evidence type="ECO:0000256" key="1">
    <source>
        <dbReference type="ARBA" id="ARBA00002521"/>
    </source>
</evidence>
<dbReference type="NCBIfam" id="NF008970">
    <property type="entry name" value="PRK12318.1"/>
    <property type="match status" value="1"/>
</dbReference>
<comment type="similarity">
    <text evidence="6">Belongs to the peptidase M24A family. Methionine aminopeptidase type 1 subfamily.</text>
</comment>
<dbReference type="Gene3D" id="3.90.230.10">
    <property type="entry name" value="Creatinase/methionine aminopeptidase superfamily"/>
    <property type="match status" value="1"/>
</dbReference>
<dbReference type="EC" id="3.4.11.18" evidence="6 7"/>
<dbReference type="KEGG" id="blq:L21SP5_00002"/>
<feature type="binding site" evidence="6">
    <location>
        <position position="107"/>
    </location>
    <ligand>
        <name>a divalent metal cation</name>
        <dbReference type="ChEBI" id="CHEBI:60240"/>
        <label>1</label>
    </ligand>
</feature>
<keyword evidence="5 6" id="KW-0378">Hydrolase</keyword>
<feature type="binding site" evidence="6">
    <location>
        <position position="78"/>
    </location>
    <ligand>
        <name>substrate</name>
    </ligand>
</feature>
<feature type="domain" description="Peptidase M24" evidence="8">
    <location>
        <begin position="12"/>
        <end position="242"/>
    </location>
</feature>
<evidence type="ECO:0000259" key="8">
    <source>
        <dbReference type="Pfam" id="PF00557"/>
    </source>
</evidence>
<name>A0A0S2HUP3_9BACT</name>
<dbReference type="PANTHER" id="PTHR43330">
    <property type="entry name" value="METHIONINE AMINOPEPTIDASE"/>
    <property type="match status" value="1"/>
</dbReference>
<dbReference type="GO" id="GO:0006508">
    <property type="term" value="P:proteolysis"/>
    <property type="evidence" value="ECO:0007669"/>
    <property type="project" value="UniProtKB-KW"/>
</dbReference>
<dbReference type="EMBL" id="CP013118">
    <property type="protein sequence ID" value="ALO13684.1"/>
    <property type="molecule type" value="Genomic_DNA"/>
</dbReference>
<evidence type="ECO:0000313" key="10">
    <source>
        <dbReference type="Proteomes" id="UP000064893"/>
    </source>
</evidence>
<dbReference type="GO" id="GO:0070006">
    <property type="term" value="F:metalloaminopeptidase activity"/>
    <property type="evidence" value="ECO:0007669"/>
    <property type="project" value="UniProtKB-UniRule"/>
</dbReference>
<keyword evidence="2 6" id="KW-0031">Aminopeptidase</keyword>
<dbReference type="InterPro" id="IPR002467">
    <property type="entry name" value="Pept_M24A_MAP1"/>
</dbReference>
<comment type="cofactor">
    <cofactor evidence="6">
        <name>Co(2+)</name>
        <dbReference type="ChEBI" id="CHEBI:48828"/>
    </cofactor>
    <cofactor evidence="6">
        <name>Zn(2+)</name>
        <dbReference type="ChEBI" id="CHEBI:29105"/>
    </cofactor>
    <cofactor evidence="6">
        <name>Mn(2+)</name>
        <dbReference type="ChEBI" id="CHEBI:29035"/>
    </cofactor>
    <cofactor evidence="6">
        <name>Fe(2+)</name>
        <dbReference type="ChEBI" id="CHEBI:29033"/>
    </cofactor>
    <text evidence="6">Binds 2 divalent metal cations per subunit. Has a high-affinity and a low affinity metal-binding site. The true nature of the physiological cofactor is under debate. The enzyme is active with cobalt, zinc, manganese or divalent iron ions. Most likely, methionine aminopeptidases function as mononuclear Fe(2+)-metalloproteases under physiological conditions, and the catalytically relevant metal-binding site has been assigned to the histidine-containing high-affinity site.</text>
</comment>
<dbReference type="InterPro" id="IPR036005">
    <property type="entry name" value="Creatinase/aminopeptidase-like"/>
</dbReference>
<evidence type="ECO:0000256" key="7">
    <source>
        <dbReference type="RuleBase" id="RU003653"/>
    </source>
</evidence>
<evidence type="ECO:0000256" key="6">
    <source>
        <dbReference type="HAMAP-Rule" id="MF_01974"/>
    </source>
</evidence>
<dbReference type="PANTHER" id="PTHR43330:SF8">
    <property type="entry name" value="METHIONINE AMINOPEPTIDASE 1D, MITOCHONDRIAL"/>
    <property type="match status" value="1"/>
</dbReference>
<feature type="binding site" evidence="6">
    <location>
        <position position="107"/>
    </location>
    <ligand>
        <name>a divalent metal cation</name>
        <dbReference type="ChEBI" id="CHEBI:60240"/>
        <label>2</label>
        <note>catalytic</note>
    </ligand>
</feature>
<keyword evidence="4 6" id="KW-0479">Metal-binding</keyword>
<feature type="binding site" evidence="6">
    <location>
        <position position="203"/>
    </location>
    <ligand>
        <name>a divalent metal cation</name>
        <dbReference type="ChEBI" id="CHEBI:60240"/>
        <label>2</label>
        <note>catalytic</note>
    </ligand>
</feature>